<evidence type="ECO:0000313" key="2">
    <source>
        <dbReference type="Proteomes" id="UP000446768"/>
    </source>
</evidence>
<dbReference type="AlphaFoldDB" id="A0A7X2ILT8"/>
<gene>
    <name evidence="1" type="ORF">GJ700_09315</name>
</gene>
<name>A0A7X2ILT8_9BURK</name>
<protein>
    <submittedName>
        <fullName evidence="1">Uncharacterized protein</fullName>
    </submittedName>
</protein>
<proteinExistence type="predicted"/>
<dbReference type="Proteomes" id="UP000446768">
    <property type="component" value="Unassembled WGS sequence"/>
</dbReference>
<accession>A0A7X2ILT8</accession>
<reference evidence="1 2" key="1">
    <citation type="submission" date="2019-11" db="EMBL/GenBank/DDBJ databases">
        <title>Novel species isolated from a subtropical stream in China.</title>
        <authorList>
            <person name="Lu H."/>
        </authorList>
    </citation>
    <scope>NUCLEOTIDE SEQUENCE [LARGE SCALE GENOMIC DNA]</scope>
    <source>
        <strain evidence="1 2">FT92W</strain>
    </source>
</reference>
<keyword evidence="2" id="KW-1185">Reference proteome</keyword>
<sequence>MRIKHMEEKVGVAKIRIRQQRSCTMAVLGSFVAADKLLKNWAAAMQPSAECDFEIEYLDGYTVTGSYPMRQKCTTRQSLGAYVKRVIEGVSASGQPVAIAGMEAAGFLARYEVEDFAERDGRRKAA</sequence>
<evidence type="ECO:0000313" key="1">
    <source>
        <dbReference type="EMBL" id="MRV71917.1"/>
    </source>
</evidence>
<dbReference type="RefSeq" id="WP_154372966.1">
    <property type="nucleotide sequence ID" value="NZ_WKJJ01000005.1"/>
</dbReference>
<comment type="caution">
    <text evidence="1">The sequence shown here is derived from an EMBL/GenBank/DDBJ whole genome shotgun (WGS) entry which is preliminary data.</text>
</comment>
<dbReference type="EMBL" id="WKJJ01000005">
    <property type="protein sequence ID" value="MRV71917.1"/>
    <property type="molecule type" value="Genomic_DNA"/>
</dbReference>
<organism evidence="1 2">
    <name type="scientific">Pseudoduganella rivuli</name>
    <dbReference type="NCBI Taxonomy" id="2666085"/>
    <lineage>
        <taxon>Bacteria</taxon>
        <taxon>Pseudomonadati</taxon>
        <taxon>Pseudomonadota</taxon>
        <taxon>Betaproteobacteria</taxon>
        <taxon>Burkholderiales</taxon>
        <taxon>Oxalobacteraceae</taxon>
        <taxon>Telluria group</taxon>
        <taxon>Pseudoduganella</taxon>
    </lineage>
</organism>